<evidence type="ECO:0000313" key="7">
    <source>
        <dbReference type="WBParaSite" id="ECPE_0001485601-mRNA-1"/>
    </source>
</evidence>
<dbReference type="EC" id="3.4.19.12" evidence="2"/>
<reference evidence="7" key="1">
    <citation type="submission" date="2016-06" db="UniProtKB">
        <authorList>
            <consortium name="WormBaseParasite"/>
        </authorList>
    </citation>
    <scope>IDENTIFICATION</scope>
</reference>
<dbReference type="InterPro" id="IPR038765">
    <property type="entry name" value="Papain-like_cys_pep_sf"/>
</dbReference>
<dbReference type="InterPro" id="IPR018200">
    <property type="entry name" value="USP_CS"/>
</dbReference>
<proteinExistence type="predicted"/>
<protein>
    <recommendedName>
        <fullName evidence="2">ubiquitinyl hydrolase 1</fullName>
        <ecNumber evidence="2">3.4.19.12</ecNumber>
    </recommendedName>
</protein>
<dbReference type="SUPFAM" id="SSF54001">
    <property type="entry name" value="Cysteine proteinases"/>
    <property type="match status" value="1"/>
</dbReference>
<feature type="region of interest" description="Disordered" evidence="3">
    <location>
        <begin position="223"/>
        <end position="244"/>
    </location>
</feature>
<dbReference type="GO" id="GO:0004843">
    <property type="term" value="F:cysteine-type deubiquitinase activity"/>
    <property type="evidence" value="ECO:0007669"/>
    <property type="project" value="UniProtKB-EC"/>
</dbReference>
<evidence type="ECO:0000313" key="5">
    <source>
        <dbReference type="EMBL" id="VDP92088.1"/>
    </source>
</evidence>
<evidence type="ECO:0000256" key="3">
    <source>
        <dbReference type="SAM" id="MobiDB-lite"/>
    </source>
</evidence>
<dbReference type="Pfam" id="PF00443">
    <property type="entry name" value="UCH"/>
    <property type="match status" value="1"/>
</dbReference>
<dbReference type="Proteomes" id="UP000272942">
    <property type="component" value="Unassembled WGS sequence"/>
</dbReference>
<gene>
    <name evidence="5" type="ORF">ECPE_LOCUS14816</name>
</gene>
<evidence type="ECO:0000256" key="2">
    <source>
        <dbReference type="ARBA" id="ARBA00012759"/>
    </source>
</evidence>
<evidence type="ECO:0000259" key="4">
    <source>
        <dbReference type="PROSITE" id="PS50235"/>
    </source>
</evidence>
<dbReference type="PROSITE" id="PS00972">
    <property type="entry name" value="USP_1"/>
    <property type="match status" value="1"/>
</dbReference>
<dbReference type="WBParaSite" id="ECPE_0001485601-mRNA-1">
    <property type="protein sequence ID" value="ECPE_0001485601-mRNA-1"/>
    <property type="gene ID" value="ECPE_0001485601"/>
</dbReference>
<dbReference type="GO" id="GO:0016579">
    <property type="term" value="P:protein deubiquitination"/>
    <property type="evidence" value="ECO:0007669"/>
    <property type="project" value="InterPro"/>
</dbReference>
<keyword evidence="6" id="KW-1185">Reference proteome</keyword>
<sequence>MPRVFSDIPRAAEFVLLRGNILRRGLHNLGNTCYLNSTIQCLSRSPHLLELMSLPLCNKATLKRPDGSGVTSLQIDLIPKELIATAQLTDLVLRVRHKSNDTGASAISPGTLRKLVIGKHPRFSGFGQHDCHEFLRALLDCLRQEELMIWRKGILDKFQFHENASEEQRQLIRAWGRAASFATRVDRLFGGIIVSSLKCGTCHDVRTNFEFFLDLSVPIPEQKTGVEQSPNRDTCTRRGPEWDDQVVPEFTPQFSA</sequence>
<dbReference type="Gene3D" id="3.90.70.10">
    <property type="entry name" value="Cysteine proteinases"/>
    <property type="match status" value="1"/>
</dbReference>
<dbReference type="InterPro" id="IPR001394">
    <property type="entry name" value="Peptidase_C19_UCH"/>
</dbReference>
<dbReference type="AlphaFoldDB" id="A0A183B6I1"/>
<dbReference type="EMBL" id="UZAN01058626">
    <property type="protein sequence ID" value="VDP92088.1"/>
    <property type="molecule type" value="Genomic_DNA"/>
</dbReference>
<dbReference type="OrthoDB" id="2020758at2759"/>
<name>A0A183B6I1_9TREM</name>
<accession>A0A183B6I1</accession>
<dbReference type="PANTHER" id="PTHR21646">
    <property type="entry name" value="UBIQUITIN CARBOXYL-TERMINAL HYDROLASE"/>
    <property type="match status" value="1"/>
</dbReference>
<dbReference type="PROSITE" id="PS50235">
    <property type="entry name" value="USP_3"/>
    <property type="match status" value="1"/>
</dbReference>
<comment type="catalytic activity">
    <reaction evidence="1">
        <text>Thiol-dependent hydrolysis of ester, thioester, amide, peptide and isopeptide bonds formed by the C-terminal Gly of ubiquitin (a 76-residue protein attached to proteins as an intracellular targeting signal).</text>
        <dbReference type="EC" id="3.4.19.12"/>
    </reaction>
</comment>
<evidence type="ECO:0000256" key="1">
    <source>
        <dbReference type="ARBA" id="ARBA00000707"/>
    </source>
</evidence>
<reference evidence="5 6" key="2">
    <citation type="submission" date="2018-11" db="EMBL/GenBank/DDBJ databases">
        <authorList>
            <consortium name="Pathogen Informatics"/>
        </authorList>
    </citation>
    <scope>NUCLEOTIDE SEQUENCE [LARGE SCALE GENOMIC DNA]</scope>
    <source>
        <strain evidence="5 6">Egypt</strain>
    </source>
</reference>
<evidence type="ECO:0000313" key="6">
    <source>
        <dbReference type="Proteomes" id="UP000272942"/>
    </source>
</evidence>
<organism evidence="7">
    <name type="scientific">Echinostoma caproni</name>
    <dbReference type="NCBI Taxonomy" id="27848"/>
    <lineage>
        <taxon>Eukaryota</taxon>
        <taxon>Metazoa</taxon>
        <taxon>Spiralia</taxon>
        <taxon>Lophotrochozoa</taxon>
        <taxon>Platyhelminthes</taxon>
        <taxon>Trematoda</taxon>
        <taxon>Digenea</taxon>
        <taxon>Plagiorchiida</taxon>
        <taxon>Echinostomata</taxon>
        <taxon>Echinostomatoidea</taxon>
        <taxon>Echinostomatidae</taxon>
        <taxon>Echinostoma</taxon>
    </lineage>
</organism>
<dbReference type="InterPro" id="IPR028889">
    <property type="entry name" value="USP"/>
</dbReference>
<dbReference type="InterPro" id="IPR050185">
    <property type="entry name" value="Ub_carboxyl-term_hydrolase"/>
</dbReference>
<feature type="domain" description="USP" evidence="4">
    <location>
        <begin position="24"/>
        <end position="256"/>
    </location>
</feature>